<evidence type="ECO:0000256" key="1">
    <source>
        <dbReference type="SAM" id="MobiDB-lite"/>
    </source>
</evidence>
<feature type="compositionally biased region" description="Basic and acidic residues" evidence="1">
    <location>
        <begin position="149"/>
        <end position="158"/>
    </location>
</feature>
<keyword evidence="2" id="KW-0472">Membrane</keyword>
<protein>
    <submittedName>
        <fullName evidence="3">Uncharacterized protein</fullName>
    </submittedName>
</protein>
<evidence type="ECO:0000313" key="3">
    <source>
        <dbReference type="EMBL" id="THV57560.1"/>
    </source>
</evidence>
<evidence type="ECO:0000256" key="2">
    <source>
        <dbReference type="SAM" id="Phobius"/>
    </source>
</evidence>
<comment type="caution">
    <text evidence="3">The sequence shown here is derived from an EMBL/GenBank/DDBJ whole genome shotgun (WGS) entry which is preliminary data.</text>
</comment>
<feature type="transmembrane region" description="Helical" evidence="2">
    <location>
        <begin position="75"/>
        <end position="108"/>
    </location>
</feature>
<evidence type="ECO:0000313" key="4">
    <source>
        <dbReference type="Proteomes" id="UP000306038"/>
    </source>
</evidence>
<dbReference type="RefSeq" id="WP_136522741.1">
    <property type="nucleotide sequence ID" value="NZ_SDLV01000031.1"/>
</dbReference>
<reference evidence="3 4" key="1">
    <citation type="submission" date="2019-01" db="EMBL/GenBank/DDBJ databases">
        <authorList>
            <person name="B I."/>
            <person name="Ch S."/>
            <person name="Ch V.R."/>
        </authorList>
    </citation>
    <scope>NUCLEOTIDE SEQUENCE [LARGE SCALE GENOMIC DNA]</scope>
    <source>
        <strain evidence="3 4">JC507</strain>
    </source>
</reference>
<organism evidence="3 4">
    <name type="scientific">Chryseobacterium candidae</name>
    <dbReference type="NCBI Taxonomy" id="1978493"/>
    <lineage>
        <taxon>Bacteria</taxon>
        <taxon>Pseudomonadati</taxon>
        <taxon>Bacteroidota</taxon>
        <taxon>Flavobacteriia</taxon>
        <taxon>Flavobacteriales</taxon>
        <taxon>Weeksellaceae</taxon>
        <taxon>Chryseobacterium group</taxon>
        <taxon>Chryseobacterium</taxon>
    </lineage>
</organism>
<keyword evidence="4" id="KW-1185">Reference proteome</keyword>
<name>A0ABY2R7Q7_9FLAO</name>
<keyword evidence="2" id="KW-0812">Transmembrane</keyword>
<feature type="region of interest" description="Disordered" evidence="1">
    <location>
        <begin position="142"/>
        <end position="168"/>
    </location>
</feature>
<proteinExistence type="predicted"/>
<sequence length="213" mass="23987">MYNTEIEELNKHFDEEKIDLQEQQRYFQNTDLINENKDTDDVLIEKNEEEKRLRILNTIGESSSFIQKSLKPISIGLAAGFALSILFPPLGIAVMAISAIAGVSAIGAKVSYSYAKTKDENNYTKENSETKAEVLREIMSEQMEESLSEDNRNVEQRNKNNSSANTNESALSMYTKALNVLNPNIIRETSVLLPKAQQEKQSVNKNLGISYNT</sequence>
<accession>A0ABY2R7Q7</accession>
<keyword evidence="2" id="KW-1133">Transmembrane helix</keyword>
<dbReference type="Proteomes" id="UP000306038">
    <property type="component" value="Unassembled WGS sequence"/>
</dbReference>
<dbReference type="EMBL" id="SDLV01000031">
    <property type="protein sequence ID" value="THV57560.1"/>
    <property type="molecule type" value="Genomic_DNA"/>
</dbReference>
<feature type="compositionally biased region" description="Polar residues" evidence="1">
    <location>
        <begin position="159"/>
        <end position="168"/>
    </location>
</feature>
<gene>
    <name evidence="3" type="ORF">EK417_16220</name>
</gene>